<dbReference type="InParanoid" id="Q24DA4"/>
<reference evidence="6" key="1">
    <citation type="journal article" date="2006" name="PLoS Biol.">
        <title>Macronuclear genome sequence of the ciliate Tetrahymena thermophila, a model eukaryote.</title>
        <authorList>
            <person name="Eisen J.A."/>
            <person name="Coyne R.S."/>
            <person name="Wu M."/>
            <person name="Wu D."/>
            <person name="Thiagarajan M."/>
            <person name="Wortman J.R."/>
            <person name="Badger J.H."/>
            <person name="Ren Q."/>
            <person name="Amedeo P."/>
            <person name="Jones K.M."/>
            <person name="Tallon L.J."/>
            <person name="Delcher A.L."/>
            <person name="Salzberg S.L."/>
            <person name="Silva J.C."/>
            <person name="Haas B.J."/>
            <person name="Majoros W.H."/>
            <person name="Farzad M."/>
            <person name="Carlton J.M."/>
            <person name="Smith R.K. Jr."/>
            <person name="Garg J."/>
            <person name="Pearlman R.E."/>
            <person name="Karrer K.M."/>
            <person name="Sun L."/>
            <person name="Manning G."/>
            <person name="Elde N.C."/>
            <person name="Turkewitz A.P."/>
            <person name="Asai D.J."/>
            <person name="Wilkes D.E."/>
            <person name="Wang Y."/>
            <person name="Cai H."/>
            <person name="Collins K."/>
            <person name="Stewart B.A."/>
            <person name="Lee S.R."/>
            <person name="Wilamowska K."/>
            <person name="Weinberg Z."/>
            <person name="Ruzzo W.L."/>
            <person name="Wloga D."/>
            <person name="Gaertig J."/>
            <person name="Frankel J."/>
            <person name="Tsao C.-C."/>
            <person name="Gorovsky M.A."/>
            <person name="Keeling P.J."/>
            <person name="Waller R.F."/>
            <person name="Patron N.J."/>
            <person name="Cherry J.M."/>
            <person name="Stover N.A."/>
            <person name="Krieger C.J."/>
            <person name="del Toro C."/>
            <person name="Ryder H.F."/>
            <person name="Williamson S.C."/>
            <person name="Barbeau R.A."/>
            <person name="Hamilton E.P."/>
            <person name="Orias E."/>
        </authorList>
    </citation>
    <scope>NUCLEOTIDE SEQUENCE [LARGE SCALE GENOMIC DNA]</scope>
    <source>
        <strain evidence="6">SB210</strain>
    </source>
</reference>
<dbReference type="GeneID" id="7837617"/>
<dbReference type="Pfam" id="PF04153">
    <property type="entry name" value="NOT2_3_5_C"/>
    <property type="match status" value="1"/>
</dbReference>
<dbReference type="Proteomes" id="UP000009168">
    <property type="component" value="Unassembled WGS sequence"/>
</dbReference>
<dbReference type="GO" id="GO:0006355">
    <property type="term" value="P:regulation of DNA-templated transcription"/>
    <property type="evidence" value="ECO:0007669"/>
    <property type="project" value="InterPro"/>
</dbReference>
<keyword evidence="6" id="KW-1185">Reference proteome</keyword>
<dbReference type="PANTHER" id="PTHR23326">
    <property type="entry name" value="CCR4 NOT-RELATED"/>
    <property type="match status" value="1"/>
</dbReference>
<dbReference type="eggNOG" id="KOG2151">
    <property type="taxonomic scope" value="Eukaryota"/>
</dbReference>
<comment type="similarity">
    <text evidence="1">Belongs to the CNOT2/3/5 family.</text>
</comment>
<dbReference type="InterPro" id="IPR040168">
    <property type="entry name" value="Not2/3/5"/>
</dbReference>
<proteinExistence type="inferred from homology"/>
<dbReference type="OrthoDB" id="25391at2759"/>
<protein>
    <submittedName>
        <fullName evidence="5">NOT2/NOT3/NOT5 family protein</fullName>
    </submittedName>
</protein>
<keyword evidence="2" id="KW-0805">Transcription regulation</keyword>
<dbReference type="InterPro" id="IPR038635">
    <property type="entry name" value="CCR4-NOT_su2/3/5_C_sf"/>
</dbReference>
<evidence type="ECO:0000259" key="4">
    <source>
        <dbReference type="Pfam" id="PF04153"/>
    </source>
</evidence>
<keyword evidence="3" id="KW-0804">Transcription</keyword>
<dbReference type="OMA" id="STERNIY"/>
<dbReference type="STRING" id="312017.Q24DA4"/>
<dbReference type="GO" id="GO:0030015">
    <property type="term" value="C:CCR4-NOT core complex"/>
    <property type="evidence" value="ECO:0007669"/>
    <property type="project" value="InterPro"/>
</dbReference>
<dbReference type="Gene3D" id="2.30.30.1020">
    <property type="entry name" value="CCR4-NOT complex subunit 2/3/5, C-terminal domain"/>
    <property type="match status" value="1"/>
</dbReference>
<dbReference type="EMBL" id="GG662331">
    <property type="protein sequence ID" value="EAS05741.3"/>
    <property type="molecule type" value="Genomic_DNA"/>
</dbReference>
<dbReference type="KEGG" id="tet:TTHERM_01039830"/>
<organism evidence="5 6">
    <name type="scientific">Tetrahymena thermophila (strain SB210)</name>
    <dbReference type="NCBI Taxonomy" id="312017"/>
    <lineage>
        <taxon>Eukaryota</taxon>
        <taxon>Sar</taxon>
        <taxon>Alveolata</taxon>
        <taxon>Ciliophora</taxon>
        <taxon>Intramacronucleata</taxon>
        <taxon>Oligohymenophorea</taxon>
        <taxon>Hymenostomatida</taxon>
        <taxon>Tetrahymenina</taxon>
        <taxon>Tetrahymenidae</taxon>
        <taxon>Tetrahymena</taxon>
    </lineage>
</organism>
<sequence length="243" mass="28420">MNQGGYPAMYQPIQAQYIQQPQPQHQILIQQQLQQSQQVPILNQGIPGYQQTQILNPQFNDDSKKKKTLVGKMEELKNVPNEKQMYVFGMDIPQTGITNLNQEGLIHQTFGSPFAENPSVKTDALNFQIPQSYQKPQVQLNPTLIKKLPEDTLFYIFYNYPDETQQFAAVQVLYEKGWKYNHNMLTWIKEIEEVGKNLYKFSFFNFKEWKTLKADNIEMNLQEDLVTLADFEKSMTVDQNKQI</sequence>
<feature type="domain" description="NOT2/NOT3/NOT5 C-terminal" evidence="4">
    <location>
        <begin position="107"/>
        <end position="220"/>
    </location>
</feature>
<dbReference type="AlphaFoldDB" id="Q24DA4"/>
<dbReference type="InterPro" id="IPR007282">
    <property type="entry name" value="NOT2/3/5_C"/>
</dbReference>
<dbReference type="HOGENOM" id="CLU_1144541_0_0_1"/>
<evidence type="ECO:0000313" key="6">
    <source>
        <dbReference type="Proteomes" id="UP000009168"/>
    </source>
</evidence>
<evidence type="ECO:0000313" key="5">
    <source>
        <dbReference type="EMBL" id="EAS05741.3"/>
    </source>
</evidence>
<gene>
    <name evidence="5" type="ORF">TTHERM_01039830</name>
</gene>
<dbReference type="RefSeq" id="XP_001025986.3">
    <property type="nucleotide sequence ID" value="XM_001025986.4"/>
</dbReference>
<accession>Q24DA4</accession>
<evidence type="ECO:0000256" key="2">
    <source>
        <dbReference type="ARBA" id="ARBA00023015"/>
    </source>
</evidence>
<evidence type="ECO:0000256" key="3">
    <source>
        <dbReference type="ARBA" id="ARBA00023163"/>
    </source>
</evidence>
<evidence type="ECO:0000256" key="1">
    <source>
        <dbReference type="ARBA" id="ARBA00007682"/>
    </source>
</evidence>
<name>Q24DA4_TETTS</name>